<dbReference type="Proteomes" id="UP000320623">
    <property type="component" value="Unassembled WGS sequence"/>
</dbReference>
<keyword evidence="4 8" id="KW-0808">Transferase</keyword>
<evidence type="ECO:0000313" key="11">
    <source>
        <dbReference type="Proteomes" id="UP000320623"/>
    </source>
</evidence>
<keyword evidence="8" id="KW-1003">Cell membrane</keyword>
<name>A0A0S4N6Y5_9BACT</name>
<feature type="transmembrane region" description="Helical" evidence="8">
    <location>
        <begin position="6"/>
        <end position="31"/>
    </location>
</feature>
<comment type="similarity">
    <text evidence="8">Belongs to the glycosyltransferase group 1 family.</text>
</comment>
<dbReference type="GO" id="GO:0009244">
    <property type="term" value="P:lipopolysaccharide core region biosynthetic process"/>
    <property type="evidence" value="ECO:0007669"/>
    <property type="project" value="UniProtKB-UniRule"/>
</dbReference>
<evidence type="ECO:0000256" key="6">
    <source>
        <dbReference type="ARBA" id="ARBA00049183"/>
    </source>
</evidence>
<dbReference type="EC" id="2.4.99.12" evidence="2 8"/>
<dbReference type="Pfam" id="PF04413">
    <property type="entry name" value="Glycos_transf_N"/>
    <property type="match status" value="1"/>
</dbReference>
<evidence type="ECO:0000256" key="2">
    <source>
        <dbReference type="ARBA" id="ARBA00012621"/>
    </source>
</evidence>
<dbReference type="InterPro" id="IPR038107">
    <property type="entry name" value="Glycos_transf_N_sf"/>
</dbReference>
<dbReference type="GO" id="GO:0009245">
    <property type="term" value="P:lipid A biosynthetic process"/>
    <property type="evidence" value="ECO:0007669"/>
    <property type="project" value="TreeGrafter"/>
</dbReference>
<evidence type="ECO:0000256" key="8">
    <source>
        <dbReference type="RuleBase" id="RU365103"/>
    </source>
</evidence>
<keyword evidence="8" id="KW-0448">Lipopolysaccharide biosynthesis</keyword>
<dbReference type="RefSeq" id="WP_140945399.1">
    <property type="nucleotide sequence ID" value="NZ_FAOO01000011.1"/>
</dbReference>
<dbReference type="InterPro" id="IPR007507">
    <property type="entry name" value="Glycos_transf_N"/>
</dbReference>
<dbReference type="SUPFAM" id="SSF53756">
    <property type="entry name" value="UDP-Glycosyltransferase/glycogen phosphorylase"/>
    <property type="match status" value="1"/>
</dbReference>
<feature type="active site" description="Proton acceptor" evidence="7">
    <location>
        <position position="73"/>
    </location>
</feature>
<evidence type="ECO:0000256" key="3">
    <source>
        <dbReference type="ARBA" id="ARBA00019077"/>
    </source>
</evidence>
<keyword evidence="8" id="KW-0472">Membrane</keyword>
<feature type="domain" description="3-deoxy-D-manno-octulosonic-acid transferase N-terminal" evidence="9">
    <location>
        <begin position="58"/>
        <end position="223"/>
    </location>
</feature>
<dbReference type="PANTHER" id="PTHR42755:SF1">
    <property type="entry name" value="3-DEOXY-D-MANNO-OCTULOSONIC ACID TRANSFERASE, MITOCHONDRIAL-RELATED"/>
    <property type="match status" value="1"/>
</dbReference>
<dbReference type="EMBL" id="FAOO01000011">
    <property type="protein sequence ID" value="CUU06972.1"/>
    <property type="molecule type" value="Genomic_DNA"/>
</dbReference>
<accession>A0A0S4N6Y5</accession>
<evidence type="ECO:0000313" key="10">
    <source>
        <dbReference type="EMBL" id="CUU06972.1"/>
    </source>
</evidence>
<evidence type="ECO:0000256" key="1">
    <source>
        <dbReference type="ARBA" id="ARBA00004713"/>
    </source>
</evidence>
<keyword evidence="8" id="KW-0812">Transmembrane</keyword>
<comment type="catalytic activity">
    <reaction evidence="6 8">
        <text>lipid IVA (E. coli) + CMP-3-deoxy-beta-D-manno-octulosonate = alpha-Kdo-(2-&gt;6)-lipid IVA (E. coli) + CMP + H(+)</text>
        <dbReference type="Rhea" id="RHEA:28066"/>
        <dbReference type="ChEBI" id="CHEBI:15378"/>
        <dbReference type="ChEBI" id="CHEBI:58603"/>
        <dbReference type="ChEBI" id="CHEBI:60364"/>
        <dbReference type="ChEBI" id="CHEBI:60377"/>
        <dbReference type="ChEBI" id="CHEBI:85987"/>
        <dbReference type="EC" id="2.4.99.12"/>
    </reaction>
</comment>
<reference evidence="11" key="1">
    <citation type="submission" date="2015-11" db="EMBL/GenBank/DDBJ databases">
        <authorList>
            <person name="Varghese N."/>
        </authorList>
    </citation>
    <scope>NUCLEOTIDE SEQUENCE [LARGE SCALE GENOMIC DNA]</scope>
</reference>
<evidence type="ECO:0000256" key="7">
    <source>
        <dbReference type="PIRSR" id="PIRSR639901-1"/>
    </source>
</evidence>
<proteinExistence type="inferred from homology"/>
<evidence type="ECO:0000256" key="5">
    <source>
        <dbReference type="ARBA" id="ARBA00031445"/>
    </source>
</evidence>
<gene>
    <name evidence="10" type="ORF">JGI1_01665</name>
</gene>
<dbReference type="STRING" id="1643428.GCA_001442855_01630"/>
<dbReference type="Gene3D" id="3.40.50.2000">
    <property type="entry name" value="Glycogen Phosphorylase B"/>
    <property type="match status" value="1"/>
</dbReference>
<dbReference type="InterPro" id="IPR039901">
    <property type="entry name" value="Kdotransferase"/>
</dbReference>
<dbReference type="PANTHER" id="PTHR42755">
    <property type="entry name" value="3-DEOXY-MANNO-OCTULOSONATE CYTIDYLYLTRANSFERASE"/>
    <property type="match status" value="1"/>
</dbReference>
<dbReference type="UniPathway" id="UPA00958"/>
<comment type="pathway">
    <text evidence="1 8">Bacterial outer membrane biogenesis; LPS core biosynthesis.</text>
</comment>
<dbReference type="AlphaFoldDB" id="A0A0S4N6Y5"/>
<dbReference type="GO" id="GO:0043842">
    <property type="term" value="F:Kdo transferase activity"/>
    <property type="evidence" value="ECO:0007669"/>
    <property type="project" value="UniProtKB-EC"/>
</dbReference>
<comment type="subcellular location">
    <subcellularLocation>
        <location evidence="8">Cell membrane</location>
    </subcellularLocation>
</comment>
<comment type="function">
    <text evidence="8">Involved in lipopolysaccharide (LPS) biosynthesis. Catalyzes the transfer of 3-deoxy-D-manno-octulosonate (Kdo) residue(s) from CMP-Kdo to lipid IV(A), the tetraacyldisaccharide-1,4'-bisphosphate precursor of lipid A.</text>
</comment>
<evidence type="ECO:0000256" key="4">
    <source>
        <dbReference type="ARBA" id="ARBA00022679"/>
    </source>
</evidence>
<protein>
    <recommendedName>
        <fullName evidence="3 8">3-deoxy-D-manno-octulosonic acid transferase</fullName>
        <shortName evidence="8">Kdo transferase</shortName>
        <ecNumber evidence="2 8">2.4.99.12</ecNumber>
    </recommendedName>
    <alternativeName>
        <fullName evidence="5 8">Lipid IV(A) 3-deoxy-D-manno-octulosonic acid transferase</fullName>
    </alternativeName>
</protein>
<evidence type="ECO:0000259" key="9">
    <source>
        <dbReference type="Pfam" id="PF04413"/>
    </source>
</evidence>
<keyword evidence="8" id="KW-1133">Transmembrane helix</keyword>
<dbReference type="GO" id="GO:0005886">
    <property type="term" value="C:plasma membrane"/>
    <property type="evidence" value="ECO:0007669"/>
    <property type="project" value="UniProtKB-SubCell"/>
</dbReference>
<organism evidence="10 11">
    <name type="scientific">Candidatus Thermokryptus mobilis</name>
    <dbReference type="NCBI Taxonomy" id="1643428"/>
    <lineage>
        <taxon>Bacteria</taxon>
        <taxon>Pseudomonadati</taxon>
        <taxon>Candidatus Kryptoniota</taxon>
        <taxon>Candidatus Thermokryptus</taxon>
    </lineage>
</organism>
<sequence>MRKFNLFLVLLIYNLFIVPLLFITFHILGLFNKKIKVGIKGRKNLLKKIESEVKQKIDPQKPTFWFHSSSLGEFEQAKPIIRKLKESFNPNVIATFFSPSGYEHSKNYPFADIISYIPFDSVFTAKKFISLIKSPRTYLFLMKYDLWPNHLFFARKANFTLCLANAIIDERKTSSAFKRFFYSTFYEIFDFIFLISPEDETSAKRLKLNRPKIIPTGDTRYDQVYLRSKDAMRKELLPDDITKGKKILVAGSTWKEDEDVLIPVILKIQKFEPNFITILVPHEPTKENIERIEREINTGAKYLRFSEMKNYSGEELIIVDSVGFLMSLYAYADVAYVGGSFKQGIHNVLEPAVYGIPVLYGPKIQNSPEAQKLAQIGGGLVVKNKNQLYKALRKLLSDENLRKEKGKKSYELVDSNLGSTERMLKSLGLNF</sequence>
<dbReference type="OrthoDB" id="9789797at2"/>
<keyword evidence="11" id="KW-1185">Reference proteome</keyword>
<dbReference type="Gene3D" id="3.40.50.11720">
    <property type="entry name" value="3-Deoxy-D-manno-octulosonic-acid transferase, N-terminal domain"/>
    <property type="match status" value="1"/>
</dbReference>